<dbReference type="AlphaFoldDB" id="A0AAD4JBB3"/>
<comment type="caution">
    <text evidence="8">The sequence shown here is derived from an EMBL/GenBank/DDBJ whole genome shotgun (WGS) entry which is preliminary data.</text>
</comment>
<gene>
    <name evidence="8" type="ORF">C2S53_010133</name>
</gene>
<evidence type="ECO:0000313" key="8">
    <source>
        <dbReference type="EMBL" id="KAH6830654.1"/>
    </source>
</evidence>
<evidence type="ECO:0000256" key="4">
    <source>
        <dbReference type="ARBA" id="ARBA00023015"/>
    </source>
</evidence>
<keyword evidence="5" id="KW-0804">Transcription</keyword>
<protein>
    <recommendedName>
        <fullName evidence="7">AIPP2-like SPOC-like domain-containing protein</fullName>
    </recommendedName>
</protein>
<feature type="domain" description="AIPP2-like SPOC-like" evidence="7">
    <location>
        <begin position="299"/>
        <end position="430"/>
    </location>
</feature>
<name>A0AAD4JBB3_PERFH</name>
<evidence type="ECO:0000256" key="2">
    <source>
        <dbReference type="ARBA" id="ARBA00022771"/>
    </source>
</evidence>
<dbReference type="CDD" id="cd15489">
    <property type="entry name" value="PHD_SF"/>
    <property type="match status" value="1"/>
</dbReference>
<dbReference type="Proteomes" id="UP001190926">
    <property type="component" value="Unassembled WGS sequence"/>
</dbReference>
<keyword evidence="4" id="KW-0805">Transcription regulation</keyword>
<feature type="region of interest" description="Disordered" evidence="6">
    <location>
        <begin position="573"/>
        <end position="592"/>
    </location>
</feature>
<keyword evidence="2" id="KW-0863">Zinc-finger</keyword>
<dbReference type="GO" id="GO:0008270">
    <property type="term" value="F:zinc ion binding"/>
    <property type="evidence" value="ECO:0007669"/>
    <property type="project" value="UniProtKB-KW"/>
</dbReference>
<evidence type="ECO:0000313" key="9">
    <source>
        <dbReference type="Proteomes" id="UP001190926"/>
    </source>
</evidence>
<dbReference type="PANTHER" id="PTHR33304:SF36">
    <property type="entry name" value="GB|AAF26970.1-RELATED"/>
    <property type="match status" value="1"/>
</dbReference>
<reference evidence="8 9" key="1">
    <citation type="journal article" date="2021" name="Nat. Commun.">
        <title>Incipient diploidization of the medicinal plant Perilla within 10,000 years.</title>
        <authorList>
            <person name="Zhang Y."/>
            <person name="Shen Q."/>
            <person name="Leng L."/>
            <person name="Zhang D."/>
            <person name="Chen S."/>
            <person name="Shi Y."/>
            <person name="Ning Z."/>
            <person name="Chen S."/>
        </authorList>
    </citation>
    <scope>NUCLEOTIDE SEQUENCE [LARGE SCALE GENOMIC DNA]</scope>
    <source>
        <strain evidence="9">cv. PC099</strain>
    </source>
</reference>
<dbReference type="InterPro" id="IPR049914">
    <property type="entry name" value="PHD1-3/5-6"/>
</dbReference>
<sequence length="592" mass="66309">MASYLQECCDICGDIGVSEALMTCCQCKRNTEHLYCMRIPLEERVDDWCCDECGSCSKPKPLSSCPLGELTDESKIDSSKVRKGGELRAVTRKLPNESRAGAGDWEKRVPTGKTKYISVKEALMLSTGEKKYFPSSSITCQPKTPRHKSGMCKLDRAAIKPRTVLLNFSSPQNLASEPLRPPKPQRPGNMEIREKQRQQSKKQKLTEELRSVSSLQPSETLKDTHKVKELPSEVQSPVTSRLVKQSPLPSVNASPVAISGGDGHNKAIDPNTSYAENMSNNLLLDSEKYSQVPALDALWKGHFRIQDDHIQAEKNHLVQAHPPSRVRKKIYEFSKQMPEVLQFESVPSGTFWKNLFNEYIPDKRDIALYFFPGVGERSEENYILLVESLSSKNLALRIQIADVELLVFSSKLLPVNCQCWEGKYYLWGVFHHLKRDTITRSDNKLPELSLILQPSDGVNHDLSQVNGHEEVNMDIEGDVNRDQCLLNDHEEVDMDIDMIGGIDIGIIEIPVQREALRLGEPTAAAVVLPESAEKITSISSSGFAPPSPNVKIESCDLIPPGFEEVYRLRIQSSSSPADNVRDREVNKLQTGR</sequence>
<evidence type="ECO:0000256" key="6">
    <source>
        <dbReference type="SAM" id="MobiDB-lite"/>
    </source>
</evidence>
<dbReference type="PANTHER" id="PTHR33304">
    <property type="match status" value="1"/>
</dbReference>
<accession>A0AAD4JBB3</accession>
<proteinExistence type="predicted"/>
<keyword evidence="9" id="KW-1185">Reference proteome</keyword>
<dbReference type="Pfam" id="PF23121">
    <property type="entry name" value="SPOC_AIPP2"/>
    <property type="match status" value="1"/>
</dbReference>
<evidence type="ECO:0000256" key="1">
    <source>
        <dbReference type="ARBA" id="ARBA00022723"/>
    </source>
</evidence>
<feature type="region of interest" description="Disordered" evidence="6">
    <location>
        <begin position="168"/>
        <end position="247"/>
    </location>
</feature>
<evidence type="ECO:0000256" key="5">
    <source>
        <dbReference type="ARBA" id="ARBA00023163"/>
    </source>
</evidence>
<dbReference type="GO" id="GO:0034244">
    <property type="term" value="P:negative regulation of transcription elongation by RNA polymerase II"/>
    <property type="evidence" value="ECO:0007669"/>
    <property type="project" value="InterPro"/>
</dbReference>
<feature type="compositionally biased region" description="Basic and acidic residues" evidence="6">
    <location>
        <begin position="220"/>
        <end position="231"/>
    </location>
</feature>
<keyword evidence="1" id="KW-0479">Metal-binding</keyword>
<keyword evidence="3" id="KW-0862">Zinc</keyword>
<organism evidence="8 9">
    <name type="scientific">Perilla frutescens var. hirtella</name>
    <name type="common">Perilla citriodora</name>
    <name type="synonym">Perilla setoyensis</name>
    <dbReference type="NCBI Taxonomy" id="608512"/>
    <lineage>
        <taxon>Eukaryota</taxon>
        <taxon>Viridiplantae</taxon>
        <taxon>Streptophyta</taxon>
        <taxon>Embryophyta</taxon>
        <taxon>Tracheophyta</taxon>
        <taxon>Spermatophyta</taxon>
        <taxon>Magnoliopsida</taxon>
        <taxon>eudicotyledons</taxon>
        <taxon>Gunneridae</taxon>
        <taxon>Pentapetalae</taxon>
        <taxon>asterids</taxon>
        <taxon>lamiids</taxon>
        <taxon>Lamiales</taxon>
        <taxon>Lamiaceae</taxon>
        <taxon>Nepetoideae</taxon>
        <taxon>Elsholtzieae</taxon>
        <taxon>Perilla</taxon>
    </lineage>
</organism>
<feature type="compositionally biased region" description="Polar residues" evidence="6">
    <location>
        <begin position="233"/>
        <end position="247"/>
    </location>
</feature>
<dbReference type="GO" id="GO:0140566">
    <property type="term" value="F:histone reader activity"/>
    <property type="evidence" value="ECO:0007669"/>
    <property type="project" value="InterPro"/>
</dbReference>
<dbReference type="EMBL" id="SDAM02000095">
    <property type="protein sequence ID" value="KAH6830654.1"/>
    <property type="molecule type" value="Genomic_DNA"/>
</dbReference>
<evidence type="ECO:0000259" key="7">
    <source>
        <dbReference type="Pfam" id="PF23121"/>
    </source>
</evidence>
<dbReference type="InterPro" id="IPR056280">
    <property type="entry name" value="AIPP2-like_SPOC"/>
</dbReference>
<evidence type="ECO:0000256" key="3">
    <source>
        <dbReference type="ARBA" id="ARBA00022833"/>
    </source>
</evidence>